<feature type="non-terminal residue" evidence="1">
    <location>
        <position position="81"/>
    </location>
</feature>
<dbReference type="EMBL" id="BKCJ011115560">
    <property type="protein sequence ID" value="GFC88438.1"/>
    <property type="molecule type" value="Genomic_DNA"/>
</dbReference>
<gene>
    <name evidence="1" type="ORF">Tci_860408</name>
</gene>
<evidence type="ECO:0000313" key="1">
    <source>
        <dbReference type="EMBL" id="GFC88438.1"/>
    </source>
</evidence>
<organism evidence="1">
    <name type="scientific">Tanacetum cinerariifolium</name>
    <name type="common">Dalmatian daisy</name>
    <name type="synonym">Chrysanthemum cinerariifolium</name>
    <dbReference type="NCBI Taxonomy" id="118510"/>
    <lineage>
        <taxon>Eukaryota</taxon>
        <taxon>Viridiplantae</taxon>
        <taxon>Streptophyta</taxon>
        <taxon>Embryophyta</taxon>
        <taxon>Tracheophyta</taxon>
        <taxon>Spermatophyta</taxon>
        <taxon>Magnoliopsida</taxon>
        <taxon>eudicotyledons</taxon>
        <taxon>Gunneridae</taxon>
        <taxon>Pentapetalae</taxon>
        <taxon>asterids</taxon>
        <taxon>campanulids</taxon>
        <taxon>Asterales</taxon>
        <taxon>Asteraceae</taxon>
        <taxon>Asteroideae</taxon>
        <taxon>Anthemideae</taxon>
        <taxon>Anthemidinae</taxon>
        <taxon>Tanacetum</taxon>
    </lineage>
</organism>
<proteinExistence type="predicted"/>
<dbReference type="AlphaFoldDB" id="A0A699RTE5"/>
<sequence length="81" mass="9067">MPELEDITYSDDEDDVGAEADFNNLETSITVRPIPTTRVYKDHLVSQIIGDLSSITQTRSMTTVVQDQGGLSQMFNDDFHT</sequence>
<accession>A0A699RTE5</accession>
<name>A0A699RTE5_TANCI</name>
<reference evidence="1" key="1">
    <citation type="journal article" date="2019" name="Sci. Rep.">
        <title>Draft genome of Tanacetum cinerariifolium, the natural source of mosquito coil.</title>
        <authorList>
            <person name="Yamashiro T."/>
            <person name="Shiraishi A."/>
            <person name="Satake H."/>
            <person name="Nakayama K."/>
        </authorList>
    </citation>
    <scope>NUCLEOTIDE SEQUENCE</scope>
</reference>
<comment type="caution">
    <text evidence="1">The sequence shown here is derived from an EMBL/GenBank/DDBJ whole genome shotgun (WGS) entry which is preliminary data.</text>
</comment>
<protein>
    <submittedName>
        <fullName evidence="1">Uncharacterized protein</fullName>
    </submittedName>
</protein>